<evidence type="ECO:0000313" key="2">
    <source>
        <dbReference type="Proteomes" id="UP001153365"/>
    </source>
</evidence>
<dbReference type="AlphaFoldDB" id="A0AAV0BWD4"/>
<dbReference type="Proteomes" id="UP001153365">
    <property type="component" value="Unassembled WGS sequence"/>
</dbReference>
<name>A0AAV0BWD4_PHAPC</name>
<organism evidence="1 2">
    <name type="scientific">Phakopsora pachyrhizi</name>
    <name type="common">Asian soybean rust disease fungus</name>
    <dbReference type="NCBI Taxonomy" id="170000"/>
    <lineage>
        <taxon>Eukaryota</taxon>
        <taxon>Fungi</taxon>
        <taxon>Dikarya</taxon>
        <taxon>Basidiomycota</taxon>
        <taxon>Pucciniomycotina</taxon>
        <taxon>Pucciniomycetes</taxon>
        <taxon>Pucciniales</taxon>
        <taxon>Phakopsoraceae</taxon>
        <taxon>Phakopsora</taxon>
    </lineage>
</organism>
<keyword evidence="2" id="KW-1185">Reference proteome</keyword>
<proteinExistence type="predicted"/>
<comment type="caution">
    <text evidence="1">The sequence shown here is derived from an EMBL/GenBank/DDBJ whole genome shotgun (WGS) entry which is preliminary data.</text>
</comment>
<protein>
    <submittedName>
        <fullName evidence="1">Uncharacterized protein</fullName>
    </submittedName>
</protein>
<dbReference type="Gene3D" id="3.40.50.11350">
    <property type="match status" value="1"/>
</dbReference>
<sequence>MLYLHLAPSKRFSYGSQRLRFWREDNLDLDQDQLNFLGKASQLFFYSRRKQKVVKEIKKRKFLVRDWSIWLGWNNQRYIIESALLLAKKLDRELVLPAFHYANSCEEDKSVCDQLLPFLVANVTVDLRNVSDPHLYPDPDNGTTVLKPRVPDHHNRGWIMPLKASFHMSENTIKFEDFLKLTPYKNKKSIGMSTGQWSELYNEGMSYRKIPNSFFEGHGREFVDRIPQPIKPLIPTSKSESPDVPKKLIEKCEKALGKLKGLVHHSTIMKRDSFPSWNDESVNGKYLVDELSTDHSIFERCIASIGMRSVYGFTELSFWMKAPYDESKHVQSVSQMIGVLDTLEKYDEQVLHIEGEIHISPPGSMKWTNMEGREEYKRLVRTAIRPPEIYHRVAARLELKMRARCNGRSWIASQMRRGDFMAYTWAADTINDHWTTIEWGISRGLGLLESEPKLLKPIQDVFHTSLELPKVGDPFYLATNIRSSEDLKFLRSKNIVLLQDLLDESDKRLLGKLSASFMDTLAILEQCLIIRSAYYYGDAHSSISGLILNQRVSNGIDERLTRLEYMFGRM</sequence>
<dbReference type="EMBL" id="CALTRL010006409">
    <property type="protein sequence ID" value="CAH7690820.1"/>
    <property type="molecule type" value="Genomic_DNA"/>
</dbReference>
<reference evidence="1" key="1">
    <citation type="submission" date="2022-06" db="EMBL/GenBank/DDBJ databases">
        <authorList>
            <consortium name="SYNGENTA / RWTH Aachen University"/>
        </authorList>
    </citation>
    <scope>NUCLEOTIDE SEQUENCE</scope>
</reference>
<accession>A0AAV0BWD4</accession>
<gene>
    <name evidence="1" type="ORF">PPACK8108_LOCUS26282</name>
</gene>
<evidence type="ECO:0000313" key="1">
    <source>
        <dbReference type="EMBL" id="CAH7690820.1"/>
    </source>
</evidence>